<organism evidence="1 2">
    <name type="scientific">Truncatella angustata</name>
    <dbReference type="NCBI Taxonomy" id="152316"/>
    <lineage>
        <taxon>Eukaryota</taxon>
        <taxon>Fungi</taxon>
        <taxon>Dikarya</taxon>
        <taxon>Ascomycota</taxon>
        <taxon>Pezizomycotina</taxon>
        <taxon>Sordariomycetes</taxon>
        <taxon>Xylariomycetidae</taxon>
        <taxon>Amphisphaeriales</taxon>
        <taxon>Sporocadaceae</taxon>
        <taxon>Truncatella</taxon>
    </lineage>
</organism>
<dbReference type="Proteomes" id="UP000758603">
    <property type="component" value="Unassembled WGS sequence"/>
</dbReference>
<dbReference type="EMBL" id="JAGPXC010000008">
    <property type="protein sequence ID" value="KAH6648072.1"/>
    <property type="molecule type" value="Genomic_DNA"/>
</dbReference>
<dbReference type="RefSeq" id="XP_045954584.1">
    <property type="nucleotide sequence ID" value="XM_046100706.1"/>
</dbReference>
<dbReference type="AlphaFoldDB" id="A0A9P8UDT0"/>
<keyword evidence="2" id="KW-1185">Reference proteome</keyword>
<sequence>MEQLPVASWRAKTVECSRTASQAGTLDIHELLEEKSILCGNTDALKEMTRRGWKADGPFWARFMSTLQYTQGLTSSRRGKSGTLIPVQESRAPDTLLKRVQAKNPDLPQNDWDRSATHAVIYSAYYKQLTEDYRSDWLGHWKQRRDILQRYGGKTIALTTSFQAHLGAPKSGLWDEFDMDCDDDESKLWVCLPLESPLCLYAPAFLTPYLSNKILIPMLIVWYNWHPLHGCRSLDDSDCPGYVSSTDYSFLLPLVVGGTETLIWVVCIVLSDDGR</sequence>
<comment type="caution">
    <text evidence="1">The sequence shown here is derived from an EMBL/GenBank/DDBJ whole genome shotgun (WGS) entry which is preliminary data.</text>
</comment>
<reference evidence="1" key="1">
    <citation type="journal article" date="2021" name="Nat. Commun.">
        <title>Genetic determinants of endophytism in the Arabidopsis root mycobiome.</title>
        <authorList>
            <person name="Mesny F."/>
            <person name="Miyauchi S."/>
            <person name="Thiergart T."/>
            <person name="Pickel B."/>
            <person name="Atanasova L."/>
            <person name="Karlsson M."/>
            <person name="Huettel B."/>
            <person name="Barry K.W."/>
            <person name="Haridas S."/>
            <person name="Chen C."/>
            <person name="Bauer D."/>
            <person name="Andreopoulos W."/>
            <person name="Pangilinan J."/>
            <person name="LaButti K."/>
            <person name="Riley R."/>
            <person name="Lipzen A."/>
            <person name="Clum A."/>
            <person name="Drula E."/>
            <person name="Henrissat B."/>
            <person name="Kohler A."/>
            <person name="Grigoriev I.V."/>
            <person name="Martin F.M."/>
            <person name="Hacquard S."/>
        </authorList>
    </citation>
    <scope>NUCLEOTIDE SEQUENCE</scope>
    <source>
        <strain evidence="1">MPI-SDFR-AT-0073</strain>
    </source>
</reference>
<accession>A0A9P8UDT0</accession>
<protein>
    <submittedName>
        <fullName evidence="1">Uncharacterized protein</fullName>
    </submittedName>
</protein>
<evidence type="ECO:0000313" key="2">
    <source>
        <dbReference type="Proteomes" id="UP000758603"/>
    </source>
</evidence>
<dbReference type="GeneID" id="70129598"/>
<dbReference type="OrthoDB" id="4062651at2759"/>
<gene>
    <name evidence="1" type="ORF">BKA67DRAFT_539894</name>
</gene>
<name>A0A9P8UDT0_9PEZI</name>
<evidence type="ECO:0000313" key="1">
    <source>
        <dbReference type="EMBL" id="KAH6648072.1"/>
    </source>
</evidence>
<proteinExistence type="predicted"/>